<sequence length="287" mass="33633">MCNAPYMRLVTPYVNSRSAGLYLRSIRQQPFQAFSIGGGKMKYGLVNGARHEAEPKLRGACPNCDAEVVSRCGQKRIWHWSHLGKLECDRWWEPETEWHRTWKALFPQEWQEVIHVAAEGERHIADVKNDRGLVIEFQHSPLDPEERLSREKFYGTMVWVVDGMRYKRDLPAFREAVAEGYIVHDSPLCLDPRTRAAAIVRRWAPLRHHVFIDFGDEDFHIAGFRAPEKVLWQFLFNRATGRVVIAAVTRESFMKFCLNGSELQHLTVERHQGPRRRYLRISRRARR</sequence>
<name>A0A5N3P4R3_9HYPH</name>
<evidence type="ECO:0000259" key="1">
    <source>
        <dbReference type="Pfam" id="PF25164"/>
    </source>
</evidence>
<proteinExistence type="predicted"/>
<reference evidence="2 3" key="1">
    <citation type="journal article" date="2019" name="Microorganisms">
        <title>Genome Insights into the Novel Species Microvirga brassicacearum, a Rapeseed Endophyte with Biotechnological Potential.</title>
        <authorList>
            <person name="Jimenez-Gomez A."/>
            <person name="Saati-Santamaria Z."/>
            <person name="Igual J.M."/>
            <person name="Rivas R."/>
            <person name="Mateos P.F."/>
            <person name="Garcia-Fraile P."/>
        </authorList>
    </citation>
    <scope>NUCLEOTIDE SEQUENCE [LARGE SCALE GENOMIC DNA]</scope>
    <source>
        <strain evidence="2 3">CDVBN77</strain>
    </source>
</reference>
<dbReference type="OrthoDB" id="4212451at2"/>
<dbReference type="RefSeq" id="WP_150948795.1">
    <property type="nucleotide sequence ID" value="NZ_VCMV01000063.1"/>
</dbReference>
<dbReference type="EMBL" id="VCMV01000063">
    <property type="protein sequence ID" value="KAB0264728.1"/>
    <property type="molecule type" value="Genomic_DNA"/>
</dbReference>
<accession>A0A5N3P4R3</accession>
<protein>
    <recommendedName>
        <fullName evidence="1">Competence protein CoiA-like N-terminal domain-containing protein</fullName>
    </recommendedName>
</protein>
<dbReference type="Pfam" id="PF25164">
    <property type="entry name" value="CoiA_N"/>
    <property type="match status" value="1"/>
</dbReference>
<evidence type="ECO:0000313" key="3">
    <source>
        <dbReference type="Proteomes" id="UP000325684"/>
    </source>
</evidence>
<dbReference type="InterPro" id="IPR057253">
    <property type="entry name" value="CoiA-like_N"/>
</dbReference>
<gene>
    <name evidence="2" type="ORF">FEZ63_22020</name>
</gene>
<comment type="caution">
    <text evidence="2">The sequence shown here is derived from an EMBL/GenBank/DDBJ whole genome shotgun (WGS) entry which is preliminary data.</text>
</comment>
<dbReference type="AlphaFoldDB" id="A0A5N3P4R3"/>
<dbReference type="Proteomes" id="UP000325684">
    <property type="component" value="Unassembled WGS sequence"/>
</dbReference>
<keyword evidence="3" id="KW-1185">Reference proteome</keyword>
<evidence type="ECO:0000313" key="2">
    <source>
        <dbReference type="EMBL" id="KAB0264728.1"/>
    </source>
</evidence>
<feature type="domain" description="Competence protein CoiA-like N-terminal" evidence="1">
    <location>
        <begin position="61"/>
        <end position="89"/>
    </location>
</feature>
<organism evidence="2 3">
    <name type="scientific">Microvirga brassicacearum</name>
    <dbReference type="NCBI Taxonomy" id="2580413"/>
    <lineage>
        <taxon>Bacteria</taxon>
        <taxon>Pseudomonadati</taxon>
        <taxon>Pseudomonadota</taxon>
        <taxon>Alphaproteobacteria</taxon>
        <taxon>Hyphomicrobiales</taxon>
        <taxon>Methylobacteriaceae</taxon>
        <taxon>Microvirga</taxon>
    </lineage>
</organism>